<evidence type="ECO:0000259" key="4">
    <source>
        <dbReference type="PROSITE" id="PS50830"/>
    </source>
</evidence>
<evidence type="ECO:0000256" key="2">
    <source>
        <dbReference type="ARBA" id="ARBA00022759"/>
    </source>
</evidence>
<accession>A0ABS3C4I7</accession>
<dbReference type="Proteomes" id="UP000664317">
    <property type="component" value="Unassembled WGS sequence"/>
</dbReference>
<dbReference type="PROSITE" id="PS50830">
    <property type="entry name" value="TNASE_3"/>
    <property type="match status" value="1"/>
</dbReference>
<evidence type="ECO:0000313" key="6">
    <source>
        <dbReference type="Proteomes" id="UP000664317"/>
    </source>
</evidence>
<dbReference type="Gene3D" id="2.40.50.90">
    <property type="match status" value="1"/>
</dbReference>
<proteinExistence type="predicted"/>
<dbReference type="InterPro" id="IPR035437">
    <property type="entry name" value="SNase_OB-fold_sf"/>
</dbReference>
<dbReference type="EMBL" id="JAFKCT010000004">
    <property type="protein sequence ID" value="MBN7811514.1"/>
    <property type="molecule type" value="Genomic_DNA"/>
</dbReference>
<gene>
    <name evidence="5" type="ORF">J0A68_11155</name>
</gene>
<evidence type="ECO:0000313" key="5">
    <source>
        <dbReference type="EMBL" id="MBN7811514.1"/>
    </source>
</evidence>
<dbReference type="PANTHER" id="PTHR12302:SF3">
    <property type="entry name" value="SERINE_THREONINE-PROTEIN KINASE 31"/>
    <property type="match status" value="1"/>
</dbReference>
<keyword evidence="1" id="KW-0540">Nuclease</keyword>
<comment type="caution">
    <text evidence="5">The sequence shown here is derived from an EMBL/GenBank/DDBJ whole genome shotgun (WGS) entry which is preliminary data.</text>
</comment>
<name>A0ABS3C4I7_9BACT</name>
<evidence type="ECO:0000256" key="3">
    <source>
        <dbReference type="ARBA" id="ARBA00022801"/>
    </source>
</evidence>
<dbReference type="PANTHER" id="PTHR12302">
    <property type="entry name" value="EBNA2 BINDING PROTEIN P100"/>
    <property type="match status" value="1"/>
</dbReference>
<dbReference type="Pfam" id="PF00565">
    <property type="entry name" value="SNase"/>
    <property type="match status" value="1"/>
</dbReference>
<dbReference type="RefSeq" id="WP_206578296.1">
    <property type="nucleotide sequence ID" value="NZ_JAFKCT010000004.1"/>
</dbReference>
<dbReference type="InterPro" id="IPR016071">
    <property type="entry name" value="Staphylococal_nuclease_OB-fold"/>
</dbReference>
<keyword evidence="6" id="KW-1185">Reference proteome</keyword>
<dbReference type="SMART" id="SM00318">
    <property type="entry name" value="SNc"/>
    <property type="match status" value="1"/>
</dbReference>
<dbReference type="SUPFAM" id="SSF50199">
    <property type="entry name" value="Staphylococcal nuclease"/>
    <property type="match status" value="1"/>
</dbReference>
<dbReference type="CDD" id="cd00175">
    <property type="entry name" value="SNc"/>
    <property type="match status" value="1"/>
</dbReference>
<sequence>MYIKSICLFFTCFFLVASGLFSEKGELLEISKFVDGDTFWVRHSDGREEKIRLIGIDTPESRNTGRTKIEHFGKEAADYVKCFLSGKKVRLVADVQLYDRYKRTLAYVYLEDGTFLNAHLVSEGYATVATFPPNVKYADLFLQLEREARRNKKGLWASH</sequence>
<feature type="domain" description="TNase-like" evidence="4">
    <location>
        <begin position="24"/>
        <end position="158"/>
    </location>
</feature>
<organism evidence="5 6">
    <name type="scientific">Algoriphagus oliviformis</name>
    <dbReference type="NCBI Taxonomy" id="2811231"/>
    <lineage>
        <taxon>Bacteria</taxon>
        <taxon>Pseudomonadati</taxon>
        <taxon>Bacteroidota</taxon>
        <taxon>Cytophagia</taxon>
        <taxon>Cytophagales</taxon>
        <taxon>Cyclobacteriaceae</taxon>
        <taxon>Algoriphagus</taxon>
    </lineage>
</organism>
<protein>
    <submittedName>
        <fullName evidence="5">Thermonuclease family protein</fullName>
    </submittedName>
</protein>
<reference evidence="5 6" key="1">
    <citation type="submission" date="2021-03" db="EMBL/GenBank/DDBJ databases">
        <title>novel species isolated from a fishpond in China.</title>
        <authorList>
            <person name="Lu H."/>
            <person name="Cai Z."/>
        </authorList>
    </citation>
    <scope>NUCLEOTIDE SEQUENCE [LARGE SCALE GENOMIC DNA]</scope>
    <source>
        <strain evidence="5 6">H41</strain>
    </source>
</reference>
<keyword evidence="2" id="KW-0255">Endonuclease</keyword>
<keyword evidence="3" id="KW-0378">Hydrolase</keyword>
<evidence type="ECO:0000256" key="1">
    <source>
        <dbReference type="ARBA" id="ARBA00022722"/>
    </source>
</evidence>